<protein>
    <submittedName>
        <fullName evidence="1">Uncharacterized protein</fullName>
    </submittedName>
</protein>
<reference evidence="2" key="1">
    <citation type="journal article" date="2022" name="Mol. Ecol. Resour.">
        <title>The genomes of chicory, endive, great burdock and yacon provide insights into Asteraceae palaeo-polyploidization history and plant inulin production.</title>
        <authorList>
            <person name="Fan W."/>
            <person name="Wang S."/>
            <person name="Wang H."/>
            <person name="Wang A."/>
            <person name="Jiang F."/>
            <person name="Liu H."/>
            <person name="Zhao H."/>
            <person name="Xu D."/>
            <person name="Zhang Y."/>
        </authorList>
    </citation>
    <scope>NUCLEOTIDE SEQUENCE [LARGE SCALE GENOMIC DNA]</scope>
    <source>
        <strain evidence="2">cv. Niubang</strain>
    </source>
</reference>
<organism evidence="1 2">
    <name type="scientific">Arctium lappa</name>
    <name type="common">Greater burdock</name>
    <name type="synonym">Lappa major</name>
    <dbReference type="NCBI Taxonomy" id="4217"/>
    <lineage>
        <taxon>Eukaryota</taxon>
        <taxon>Viridiplantae</taxon>
        <taxon>Streptophyta</taxon>
        <taxon>Embryophyta</taxon>
        <taxon>Tracheophyta</taxon>
        <taxon>Spermatophyta</taxon>
        <taxon>Magnoliopsida</taxon>
        <taxon>eudicotyledons</taxon>
        <taxon>Gunneridae</taxon>
        <taxon>Pentapetalae</taxon>
        <taxon>asterids</taxon>
        <taxon>campanulids</taxon>
        <taxon>Asterales</taxon>
        <taxon>Asteraceae</taxon>
        <taxon>Carduoideae</taxon>
        <taxon>Cardueae</taxon>
        <taxon>Arctiinae</taxon>
        <taxon>Arctium</taxon>
    </lineage>
</organism>
<name>A0ACB8Z314_ARCLA</name>
<dbReference type="Proteomes" id="UP001055879">
    <property type="component" value="Linkage Group LG11"/>
</dbReference>
<proteinExistence type="predicted"/>
<keyword evidence="2" id="KW-1185">Reference proteome</keyword>
<gene>
    <name evidence="1" type="ORF">L6452_31914</name>
</gene>
<evidence type="ECO:0000313" key="1">
    <source>
        <dbReference type="EMBL" id="KAI3692105.1"/>
    </source>
</evidence>
<comment type="caution">
    <text evidence="1">The sequence shown here is derived from an EMBL/GenBank/DDBJ whole genome shotgun (WGS) entry which is preliminary data.</text>
</comment>
<evidence type="ECO:0000313" key="2">
    <source>
        <dbReference type="Proteomes" id="UP001055879"/>
    </source>
</evidence>
<accession>A0ACB8Z314</accession>
<sequence length="116" mass="12591">MNEVRVLFNFNNHPLDLTTMNEDQATGGDNDPSSSWLIDPVSSSAATAAIVATIDMKDYDDIIATVIPSNNLVPKQISIENPSSSSLIENLSSAIHVPNRQYIEDYSVVLVPNSSK</sequence>
<reference evidence="1 2" key="2">
    <citation type="journal article" date="2022" name="Mol. Ecol. Resour.">
        <title>The genomes of chicory, endive, great burdock and yacon provide insights into Asteraceae paleo-polyploidization history and plant inulin production.</title>
        <authorList>
            <person name="Fan W."/>
            <person name="Wang S."/>
            <person name="Wang H."/>
            <person name="Wang A."/>
            <person name="Jiang F."/>
            <person name="Liu H."/>
            <person name="Zhao H."/>
            <person name="Xu D."/>
            <person name="Zhang Y."/>
        </authorList>
    </citation>
    <scope>NUCLEOTIDE SEQUENCE [LARGE SCALE GENOMIC DNA]</scope>
    <source>
        <strain evidence="2">cv. Niubang</strain>
    </source>
</reference>
<dbReference type="EMBL" id="CM042057">
    <property type="protein sequence ID" value="KAI3692105.1"/>
    <property type="molecule type" value="Genomic_DNA"/>
</dbReference>